<dbReference type="PROSITE" id="PS52019">
    <property type="entry name" value="PKS_MFAS_DH"/>
    <property type="match status" value="1"/>
</dbReference>
<feature type="active site" description="Proton acceptor; for dehydratase activity" evidence="7">
    <location>
        <position position="1315"/>
    </location>
</feature>
<feature type="active site" description="Proton donor; for dehydratase activity" evidence="7">
    <location>
        <position position="1505"/>
    </location>
</feature>
<dbReference type="GO" id="GO:0004312">
    <property type="term" value="F:fatty acid synthase activity"/>
    <property type="evidence" value="ECO:0007669"/>
    <property type="project" value="TreeGrafter"/>
</dbReference>
<evidence type="ECO:0000256" key="7">
    <source>
        <dbReference type="PROSITE-ProRule" id="PRU01363"/>
    </source>
</evidence>
<protein>
    <submittedName>
        <fullName evidence="12">Putative type I PKS</fullName>
    </submittedName>
</protein>
<dbReference type="PROSITE" id="PS52004">
    <property type="entry name" value="KS3_2"/>
    <property type="match status" value="1"/>
</dbReference>
<evidence type="ECO:0000256" key="3">
    <source>
        <dbReference type="ARBA" id="ARBA00022553"/>
    </source>
</evidence>
<dbReference type="InterPro" id="IPR016036">
    <property type="entry name" value="Malonyl_transacylase_ACP-bd"/>
</dbReference>
<dbReference type="Gene3D" id="3.40.50.150">
    <property type="entry name" value="Vaccinia Virus protein VP39"/>
    <property type="match status" value="1"/>
</dbReference>
<dbReference type="EMBL" id="KX264251">
    <property type="protein sequence ID" value="ANM86365.1"/>
    <property type="molecule type" value="Genomic_DNA"/>
</dbReference>
<dbReference type="InterPro" id="IPR014043">
    <property type="entry name" value="Acyl_transferase_dom"/>
</dbReference>
<keyword evidence="3" id="KW-0597">Phosphoprotein</keyword>
<dbReference type="Pfam" id="PF00550">
    <property type="entry name" value="PP-binding"/>
    <property type="match status" value="1"/>
</dbReference>
<accession>A0A1Z1C460</accession>
<dbReference type="PANTHER" id="PTHR43775:SF21">
    <property type="entry name" value="NON-REDUCING POLYKETIDE SYNTHASE AUSA-RELATED"/>
    <property type="match status" value="1"/>
</dbReference>
<dbReference type="SUPFAM" id="SSF53474">
    <property type="entry name" value="alpha/beta-Hydrolases"/>
    <property type="match status" value="1"/>
</dbReference>
<dbReference type="GO" id="GO:0044550">
    <property type="term" value="P:secondary metabolite biosynthetic process"/>
    <property type="evidence" value="ECO:0007669"/>
    <property type="project" value="TreeGrafter"/>
</dbReference>
<dbReference type="SMART" id="SM00827">
    <property type="entry name" value="PKS_AT"/>
    <property type="match status" value="1"/>
</dbReference>
<dbReference type="InterPro" id="IPR018201">
    <property type="entry name" value="Ketoacyl_synth_AS"/>
</dbReference>
<dbReference type="Gene3D" id="3.40.50.1820">
    <property type="entry name" value="alpha/beta hydrolase"/>
    <property type="match status" value="1"/>
</dbReference>
<keyword evidence="6" id="KW-0511">Multifunctional enzyme</keyword>
<dbReference type="InterPro" id="IPR013217">
    <property type="entry name" value="Methyltransf_12"/>
</dbReference>
<dbReference type="InterPro" id="IPR014031">
    <property type="entry name" value="Ketoacyl_synth_C"/>
</dbReference>
<evidence type="ECO:0000256" key="4">
    <source>
        <dbReference type="ARBA" id="ARBA00022603"/>
    </source>
</evidence>
<feature type="region of interest" description="N-terminal hotdog fold" evidence="7">
    <location>
        <begin position="1280"/>
        <end position="1412"/>
    </location>
</feature>
<evidence type="ECO:0000313" key="12">
    <source>
        <dbReference type="EMBL" id="ANM86365.1"/>
    </source>
</evidence>
<dbReference type="InterPro" id="IPR001227">
    <property type="entry name" value="Ac_transferase_dom_sf"/>
</dbReference>
<dbReference type="GO" id="GO:0016787">
    <property type="term" value="F:hydrolase activity"/>
    <property type="evidence" value="ECO:0007669"/>
    <property type="project" value="InterPro"/>
</dbReference>
<feature type="domain" description="PKS/mFAS DH" evidence="11">
    <location>
        <begin position="1280"/>
        <end position="1595"/>
    </location>
</feature>
<name>A0A1Z1C460_CLAUC</name>
<dbReference type="Pfam" id="PF07859">
    <property type="entry name" value="Abhydrolase_3"/>
    <property type="match status" value="1"/>
</dbReference>
<dbReference type="GO" id="GO:0004315">
    <property type="term" value="F:3-oxoacyl-[acyl-carrier-protein] synthase activity"/>
    <property type="evidence" value="ECO:0007669"/>
    <property type="project" value="InterPro"/>
</dbReference>
<dbReference type="SUPFAM" id="SSF47336">
    <property type="entry name" value="ACP-like"/>
    <property type="match status" value="1"/>
</dbReference>
<dbReference type="Pfam" id="PF16073">
    <property type="entry name" value="SAT"/>
    <property type="match status" value="1"/>
</dbReference>
<dbReference type="Pfam" id="PF18558">
    <property type="entry name" value="HTH_51"/>
    <property type="match status" value="1"/>
</dbReference>
<dbReference type="GO" id="GO:0008168">
    <property type="term" value="F:methyltransferase activity"/>
    <property type="evidence" value="ECO:0007669"/>
    <property type="project" value="UniProtKB-KW"/>
</dbReference>
<dbReference type="SUPFAM" id="SSF52151">
    <property type="entry name" value="FabD/lysophospholipase-like"/>
    <property type="match status" value="1"/>
</dbReference>
<feature type="domain" description="Carrier" evidence="9">
    <location>
        <begin position="1667"/>
        <end position="1743"/>
    </location>
</feature>
<comment type="pathway">
    <text evidence="1">Secondary metabolite biosynthesis.</text>
</comment>
<dbReference type="Pfam" id="PF08242">
    <property type="entry name" value="Methyltransf_12"/>
    <property type="match status" value="1"/>
</dbReference>
<proteinExistence type="predicted"/>
<feature type="region of interest" description="Disordered" evidence="8">
    <location>
        <begin position="1743"/>
        <end position="1766"/>
    </location>
</feature>
<reference evidence="12" key="1">
    <citation type="submission" date="2016-05" db="EMBL/GenBank/DDBJ databases">
        <title>Lichen genome sequencing reveals its rich biosynthetic potential.</title>
        <authorList>
            <person name="Bertrand R.L."/>
            <person name="Abdel-Hameed M."/>
            <person name="Sorensen J.L."/>
        </authorList>
    </citation>
    <scope>NUCLEOTIDE SEQUENCE</scope>
</reference>
<dbReference type="InterPro" id="IPR032088">
    <property type="entry name" value="SAT"/>
</dbReference>
<evidence type="ECO:0000256" key="8">
    <source>
        <dbReference type="SAM" id="MobiDB-lite"/>
    </source>
</evidence>
<dbReference type="InterPro" id="IPR029063">
    <property type="entry name" value="SAM-dependent_MTases_sf"/>
</dbReference>
<dbReference type="SUPFAM" id="SSF55048">
    <property type="entry name" value="Probable ACP-binding domain of malonyl-CoA ACP transacylase"/>
    <property type="match status" value="1"/>
</dbReference>
<keyword evidence="4" id="KW-0489">Methyltransferase</keyword>
<dbReference type="GO" id="GO:0032259">
    <property type="term" value="P:methylation"/>
    <property type="evidence" value="ECO:0007669"/>
    <property type="project" value="UniProtKB-KW"/>
</dbReference>
<dbReference type="PROSITE" id="PS00606">
    <property type="entry name" value="KS3_1"/>
    <property type="match status" value="1"/>
</dbReference>
<dbReference type="InterPro" id="IPR036736">
    <property type="entry name" value="ACP-like_sf"/>
</dbReference>
<evidence type="ECO:0000313" key="13">
    <source>
        <dbReference type="EMBL" id="AUW31240.1"/>
    </source>
</evidence>
<dbReference type="SMART" id="SM00825">
    <property type="entry name" value="PKS_KS"/>
    <property type="match status" value="1"/>
</dbReference>
<dbReference type="InterPro" id="IPR042104">
    <property type="entry name" value="PKS_dehydratase_sf"/>
</dbReference>
<dbReference type="InterPro" id="IPR029058">
    <property type="entry name" value="AB_hydrolase_fold"/>
</dbReference>
<dbReference type="PROSITE" id="PS00012">
    <property type="entry name" value="PHOSPHOPANTETHEINE"/>
    <property type="match status" value="1"/>
</dbReference>
<dbReference type="InterPro" id="IPR050091">
    <property type="entry name" value="PKS_NRPS_Biosynth_Enz"/>
</dbReference>
<dbReference type="PANTHER" id="PTHR43775">
    <property type="entry name" value="FATTY ACID SYNTHASE"/>
    <property type="match status" value="1"/>
</dbReference>
<dbReference type="SUPFAM" id="SSF53335">
    <property type="entry name" value="S-adenosyl-L-methionine-dependent methyltransferases"/>
    <property type="match status" value="1"/>
</dbReference>
<dbReference type="Pfam" id="PF00698">
    <property type="entry name" value="Acyl_transf_1"/>
    <property type="match status" value="1"/>
</dbReference>
<evidence type="ECO:0000256" key="5">
    <source>
        <dbReference type="ARBA" id="ARBA00022679"/>
    </source>
</evidence>
<evidence type="ECO:0000259" key="9">
    <source>
        <dbReference type="PROSITE" id="PS50075"/>
    </source>
</evidence>
<dbReference type="InterPro" id="IPR014030">
    <property type="entry name" value="Ketoacyl_synth_N"/>
</dbReference>
<keyword evidence="2" id="KW-0596">Phosphopantetheine</keyword>
<dbReference type="InterPro" id="IPR032821">
    <property type="entry name" value="PKS_assoc"/>
</dbReference>
<dbReference type="InterPro" id="IPR006162">
    <property type="entry name" value="Ppantetheine_attach_site"/>
</dbReference>
<dbReference type="InterPro" id="IPR016039">
    <property type="entry name" value="Thiolase-like"/>
</dbReference>
<evidence type="ECO:0000259" key="11">
    <source>
        <dbReference type="PROSITE" id="PS52019"/>
    </source>
</evidence>
<dbReference type="CDD" id="cd00833">
    <property type="entry name" value="PKS"/>
    <property type="match status" value="1"/>
</dbReference>
<evidence type="ECO:0000256" key="2">
    <source>
        <dbReference type="ARBA" id="ARBA00022450"/>
    </source>
</evidence>
<evidence type="ECO:0000256" key="6">
    <source>
        <dbReference type="ARBA" id="ARBA00023268"/>
    </source>
</evidence>
<dbReference type="InterPro" id="IPR016035">
    <property type="entry name" value="Acyl_Trfase/lysoPLipase"/>
</dbReference>
<dbReference type="InterPro" id="IPR049552">
    <property type="entry name" value="PKS_DH_N"/>
</dbReference>
<dbReference type="Pfam" id="PF21089">
    <property type="entry name" value="PKS_DH_N"/>
    <property type="match status" value="1"/>
</dbReference>
<dbReference type="Gene3D" id="3.40.366.10">
    <property type="entry name" value="Malonyl-Coenzyme A Acyl Carrier Protein, domain 2"/>
    <property type="match status" value="2"/>
</dbReference>
<dbReference type="Gene3D" id="3.10.129.110">
    <property type="entry name" value="Polyketide synthase dehydratase"/>
    <property type="match status" value="1"/>
</dbReference>
<dbReference type="Gene3D" id="1.10.1200.10">
    <property type="entry name" value="ACP-like"/>
    <property type="match status" value="1"/>
</dbReference>
<dbReference type="PROSITE" id="PS50075">
    <property type="entry name" value="CARRIER"/>
    <property type="match status" value="1"/>
</dbReference>
<dbReference type="Gene3D" id="3.30.70.3290">
    <property type="match status" value="1"/>
</dbReference>
<dbReference type="EMBL" id="MG777500">
    <property type="protein sequence ID" value="AUW31240.1"/>
    <property type="molecule type" value="Genomic_DNA"/>
</dbReference>
<organism evidence="12">
    <name type="scientific">Cladonia uncialis subsp. uncialis</name>
    <dbReference type="NCBI Taxonomy" id="180999"/>
    <lineage>
        <taxon>Eukaryota</taxon>
        <taxon>Fungi</taxon>
        <taxon>Dikarya</taxon>
        <taxon>Ascomycota</taxon>
        <taxon>Pezizomycotina</taxon>
        <taxon>Lecanoromycetes</taxon>
        <taxon>OSLEUM clade</taxon>
        <taxon>Lecanoromycetidae</taxon>
        <taxon>Lecanorales</taxon>
        <taxon>Lecanorineae</taxon>
        <taxon>Cladoniaceae</taxon>
        <taxon>Cladonia</taxon>
    </lineage>
</organism>
<reference evidence="13" key="2">
    <citation type="submission" date="2017-12" db="EMBL/GenBank/DDBJ databases">
        <title>Genome Sequencing Reveals a Rich Biosynthetic Potential.</title>
        <authorList>
            <person name="Bertrand R.L."/>
            <person name="Abdel-Hameed M.E."/>
            <person name="Sorensen J.L."/>
        </authorList>
    </citation>
    <scope>NUCLEOTIDE SEQUENCE</scope>
</reference>
<sequence>MADAVDSPSLLIFGPVSKAPKDGYLTRLRHYLSAHKDLTLFKQEIIELPKLWELYSSHNKSLKALDHGLSSLEALSEWVEIGTTNNLTGPKFGILTLPLLTIIEVVQYFQFLQISQLSHRDVLSHVGRGAGVQGYCSGLLVACAVAVSENEVELVKTACKILRLAVGIGAYGDLGGIHVSKGPLTAVAARLAEEEQMNEIAREFPDLEIVAITDPKRLTYVGSVSEVEDLYAYARGNNIATHPVHLGGRMHSSDNVDLAHDLIACCEVNQALQLPCASSFKVGVRSNQFGTIVTQGKLNEEIIGAILETSCNWYQIMRAAAEDLRQTHRASHQIIQFGLSDSIPLSTYISAGLKITKFDALSFGNDLPTAQVDVTRGYRAPADAIAVVGMACRFPGANTTEEFWDLLASGRSMAQEVPKERIDIRGSFRATQDSKWVGRTKFFGNFVSDVDAFDNAFFNTNTKEAVTMDPQQRLLLETAYQAVESSGYLSSHRRADRDKVGVYIGASFKDSVEHAASHAPSAYTSTGNIAAFLAGKISHYFNWSGPAEVVDTACSASAVAIKNACEAIRRNECSMALAGGVNIMTTPTNFMDLARAGFLSPTGQCKPFDSAADGYCRAEGIGLIFLKGLTKAEKDGDLVLGVIPGIASNQGSQPSAITIPYSPAQIALNQQILSQAAIRPEEVSYVEAHGTGTQAGDPLEIESIRYAYGGKNRETLHIGSVKGNIGHTETAAGVAGVIKALLMIDKGSLPACANHHKLNPKIPGLEPDRMAINTTLMPWKAAFRAICVHSYGAAGSNSALLVCQGPRMTSKSSIKGAENFTYPIIISARSKGSVQRYIELLKNSLRTSASEVVVGDLALSLSRRQTDHRFRLITTLARSEGLAKLQELAQNGVQETPQEVHRVVLAFSGQSKRDFGVDKALYDACYLFRTHLDHCHKTVIGLGIPEGLYPAIFNKEPFSNIKMLQCSLFAIQYAYAQTWISSGLIVDAVVGHSFGELTALAVSGILSLEDALRLVAARAHLMLSKWGSEPGTMLAVHDTVDTVRSIIRSLANGCADLEIACYNSQTSQVVVGTEECIQQMEELLQSEPRFKSIKFQRVEVTHGFHSRFTDPLLRELDEVAKSLTFLPPKILLESCTAEKLTTIGPERIAQHTRTPVYLQHAVQRLETRLGPCLWLEAGTDTPIISMVRKAVKKAETHSFLAVKSAKSPGDPMCPVAECVADLWRHGVQVKHPSFVSPQKNGLQPMWLPPYQFERTRHWLPYVDRAIEVISSRPAATVQEPREVNTRLKLVTSRGDKGVFNIHIQSPRFANLVAGHSVLGFPLCPAALYLECVAMAAEEMLPDKTTTRSLCFETLSIIKPLGLDPSRSVFLTLEQSRVSGNWSYKVYSNLVNTATDKAALHVQGQVSFAGPQELSKWWPRDHYQRYMVQRLKPFSARLDTETLKQGLVYKIFSRVVNYNGLLEGISIISLSMSDSNLEALAEIAIPEDTNRQDSTATHICDTPAIDNFLQVAGLLLNCSEQHCSKDEYFIITGIDNIFIPTDCDFENRSLWTVYTTITPLDGNKATADVYVLINGTKLVATMIGVRFTKLPLEQIREILETAHDSKRDVPMSFDGNYPIVGLSGEAVEHTTANKEDADESHEPREQNYVCEPATPATDGGSGASSMDPQLRELLISIVAESAGIEKSIVDVGASFEDLGLDSLSLMDLASELEDKAGLEFSDGIASDGSITTLLGLSRTTSFESVRAPSSAPPRDLQPPSGPPRVEQNAALGDTTEALGQCVELFDTFARQRNFTRYYEKVAPEQDKLMLAYIAEAFRALGVDLWQLTDGQVVPSVKCTRKHERLMPRLWAILEKLGIIALRDNGVKVRTSQRISTLPAEKQLQNIVVDFPAYRGENELMSHTGSRLADCLVGKADPVALLFGKRGPDLLNEYYCNSPQLAVFTDLLVEFMKCVFRHTGPGKIRILEIGGGFGGTTTSLASFLDSLDRDFAYTFSDVAPRLVNNAKKKFSKYTWMDFQVFNVENDPPASLRANFDIVIGTNVVHATSDIVLSCKRIKSLLREGGSMLLSEVTRIVDWYDLVFGLLDGWWEFTDGREYVLQDAETWMKKVKAAGFVTAAYSGGSSLEATTQNLILGSTKFTGAKAKGSEHSLETLTYKTVDGLDIMADIYFPQVSISRPMPIALMVHAGGFMTMSRSSVRPSQTSLLLKHGILPVSLDYRLVPEINVYDGAMTDVRDGLSWARNKLPTIARGRGLELDTKNVVLIGWSAGGQLAMSTAWMCDEPPKAILAFYAPCDFESPAWQEPRAEGWPGRTMSMKEIESCLPKKPIANYTIEKPNPKYAGMEPGDPRSELILGMNKAFNFVPFLLNGFAAETPEGANVSPERVASISALAQVRRGNYKTPTFVIHGEKDEMIPYTMATDFAEAMEGKRVECGVIVVPEAKHMYDLFLKPGRKGWESGVLPGYEFLFKAAEVVVFWILSGSTITLTFYRP</sequence>
<dbReference type="Pfam" id="PF02801">
    <property type="entry name" value="Ketoacyl-synt_C"/>
    <property type="match status" value="1"/>
</dbReference>
<feature type="region of interest" description="C-terminal hotdog fold" evidence="7">
    <location>
        <begin position="1435"/>
        <end position="1595"/>
    </location>
</feature>
<dbReference type="InterPro" id="IPR013094">
    <property type="entry name" value="AB_hydrolase_3"/>
</dbReference>
<dbReference type="GO" id="GO:0006633">
    <property type="term" value="P:fatty acid biosynthetic process"/>
    <property type="evidence" value="ECO:0007669"/>
    <property type="project" value="InterPro"/>
</dbReference>
<dbReference type="Pfam" id="PF00109">
    <property type="entry name" value="ketoacyl-synt"/>
    <property type="match status" value="1"/>
</dbReference>
<dbReference type="Pfam" id="PF16197">
    <property type="entry name" value="KAsynt_C_assoc"/>
    <property type="match status" value="1"/>
</dbReference>
<keyword evidence="5" id="KW-0808">Transferase</keyword>
<evidence type="ECO:0000256" key="1">
    <source>
        <dbReference type="ARBA" id="ARBA00005179"/>
    </source>
</evidence>
<dbReference type="InterPro" id="IPR049900">
    <property type="entry name" value="PKS_mFAS_DH"/>
</dbReference>
<dbReference type="Gene3D" id="3.40.47.10">
    <property type="match status" value="1"/>
</dbReference>
<evidence type="ECO:0000259" key="10">
    <source>
        <dbReference type="PROSITE" id="PS52004"/>
    </source>
</evidence>
<dbReference type="SUPFAM" id="SSF53901">
    <property type="entry name" value="Thiolase-like"/>
    <property type="match status" value="1"/>
</dbReference>
<dbReference type="InterPro" id="IPR020841">
    <property type="entry name" value="PKS_Beta-ketoAc_synthase_dom"/>
</dbReference>
<feature type="domain" description="Ketosynthase family 3 (KS3)" evidence="10">
    <location>
        <begin position="382"/>
        <end position="804"/>
    </location>
</feature>
<dbReference type="InterPro" id="IPR009081">
    <property type="entry name" value="PP-bd_ACP"/>
</dbReference>
<gene>
    <name evidence="12" type="primary">nr-pks-4</name>
</gene>
<dbReference type="InterPro" id="IPR041068">
    <property type="entry name" value="HTH_51"/>
</dbReference>